<reference evidence="6" key="1">
    <citation type="submission" date="2021-06" db="EMBL/GenBank/DDBJ databases">
        <authorList>
            <person name="Huq M.A."/>
        </authorList>
    </citation>
    <scope>NUCLEOTIDE SEQUENCE</scope>
    <source>
        <strain evidence="6">MAH-26</strain>
    </source>
</reference>
<feature type="transmembrane region" description="Helical" evidence="5">
    <location>
        <begin position="40"/>
        <end position="62"/>
    </location>
</feature>
<dbReference type="EMBL" id="JAHSPG010000008">
    <property type="protein sequence ID" value="MBV4357998.1"/>
    <property type="molecule type" value="Genomic_DNA"/>
</dbReference>
<dbReference type="RefSeq" id="WP_217791649.1">
    <property type="nucleotide sequence ID" value="NZ_JAHSPG010000008.1"/>
</dbReference>
<evidence type="ECO:0000256" key="4">
    <source>
        <dbReference type="ARBA" id="ARBA00023136"/>
    </source>
</evidence>
<dbReference type="GO" id="GO:0016740">
    <property type="term" value="F:transferase activity"/>
    <property type="evidence" value="ECO:0007669"/>
    <property type="project" value="UniProtKB-ARBA"/>
</dbReference>
<accession>A0A9E2S7E9</accession>
<dbReference type="AlphaFoldDB" id="A0A9E2S7E9"/>
<name>A0A9E2S7E9_9BACT</name>
<dbReference type="GO" id="GO:0012505">
    <property type="term" value="C:endomembrane system"/>
    <property type="evidence" value="ECO:0007669"/>
    <property type="project" value="UniProtKB-SubCell"/>
</dbReference>
<feature type="transmembrane region" description="Helical" evidence="5">
    <location>
        <begin position="90"/>
        <end position="109"/>
    </location>
</feature>
<evidence type="ECO:0000256" key="2">
    <source>
        <dbReference type="ARBA" id="ARBA00022692"/>
    </source>
</evidence>
<dbReference type="PANTHER" id="PTHR12714:SF24">
    <property type="entry name" value="SLR1182 PROTEIN"/>
    <property type="match status" value="1"/>
</dbReference>
<gene>
    <name evidence="6" type="ORF">KTO63_12615</name>
</gene>
<protein>
    <submittedName>
        <fullName evidence="6">Isoprenylcysteine carboxylmethyltransferase family protein</fullName>
    </submittedName>
</protein>
<proteinExistence type="predicted"/>
<feature type="transmembrane region" description="Helical" evidence="5">
    <location>
        <begin position="9"/>
        <end position="28"/>
    </location>
</feature>
<keyword evidence="3 5" id="KW-1133">Transmembrane helix</keyword>
<sequence>MTSLFLRNLFFTILQPGVVAGLVPYFIIRDKISEILSLPFAWFHFLGILIFAIGLFITLHCITRFAIDGKGTLSPADPTKKLVIRGLYKYTRNPMYVGVMLILIGEAIFFASFRLLMYSGIVFSAFTLFVIYFEEPRLKRDFGEEYAEYRKRVRRWI</sequence>
<dbReference type="InterPro" id="IPR007318">
    <property type="entry name" value="Phopholipid_MeTrfase"/>
</dbReference>
<evidence type="ECO:0000313" key="6">
    <source>
        <dbReference type="EMBL" id="MBV4357998.1"/>
    </source>
</evidence>
<organism evidence="6 7">
    <name type="scientific">Pinibacter aurantiacus</name>
    <dbReference type="NCBI Taxonomy" id="2851599"/>
    <lineage>
        <taxon>Bacteria</taxon>
        <taxon>Pseudomonadati</taxon>
        <taxon>Bacteroidota</taxon>
        <taxon>Chitinophagia</taxon>
        <taxon>Chitinophagales</taxon>
        <taxon>Chitinophagaceae</taxon>
        <taxon>Pinibacter</taxon>
    </lineage>
</organism>
<evidence type="ECO:0000256" key="3">
    <source>
        <dbReference type="ARBA" id="ARBA00022989"/>
    </source>
</evidence>
<evidence type="ECO:0000313" key="7">
    <source>
        <dbReference type="Proteomes" id="UP000812270"/>
    </source>
</evidence>
<keyword evidence="7" id="KW-1185">Reference proteome</keyword>
<keyword evidence="2 5" id="KW-0812">Transmembrane</keyword>
<dbReference type="Pfam" id="PF04191">
    <property type="entry name" value="PEMT"/>
    <property type="match status" value="1"/>
</dbReference>
<evidence type="ECO:0000256" key="1">
    <source>
        <dbReference type="ARBA" id="ARBA00004127"/>
    </source>
</evidence>
<feature type="transmembrane region" description="Helical" evidence="5">
    <location>
        <begin position="115"/>
        <end position="133"/>
    </location>
</feature>
<keyword evidence="4 5" id="KW-0472">Membrane</keyword>
<evidence type="ECO:0000256" key="5">
    <source>
        <dbReference type="SAM" id="Phobius"/>
    </source>
</evidence>
<dbReference type="PANTHER" id="PTHR12714">
    <property type="entry name" value="PROTEIN-S ISOPRENYLCYSTEINE O-METHYLTRANSFERASE"/>
    <property type="match status" value="1"/>
</dbReference>
<comment type="caution">
    <text evidence="6">The sequence shown here is derived from an EMBL/GenBank/DDBJ whole genome shotgun (WGS) entry which is preliminary data.</text>
</comment>
<dbReference type="Proteomes" id="UP000812270">
    <property type="component" value="Unassembled WGS sequence"/>
</dbReference>
<comment type="subcellular location">
    <subcellularLocation>
        <location evidence="1">Endomembrane system</location>
        <topology evidence="1">Multi-pass membrane protein</topology>
    </subcellularLocation>
</comment>